<gene>
    <name evidence="3" type="ORF">GT348_04680</name>
</gene>
<name>A0A6P1NLA4_9PROT</name>
<dbReference type="GO" id="GO:0008713">
    <property type="term" value="F:ADP-heptose-lipopolysaccharide heptosyltransferase activity"/>
    <property type="evidence" value="ECO:0007669"/>
    <property type="project" value="TreeGrafter"/>
</dbReference>
<keyword evidence="4" id="KW-1185">Reference proteome</keyword>
<dbReference type="Pfam" id="PF01075">
    <property type="entry name" value="Glyco_transf_9"/>
    <property type="match status" value="1"/>
</dbReference>
<dbReference type="PANTHER" id="PTHR30160">
    <property type="entry name" value="TETRAACYLDISACCHARIDE 4'-KINASE-RELATED"/>
    <property type="match status" value="1"/>
</dbReference>
<dbReference type="KEGG" id="bomb:GT348_04680"/>
<dbReference type="EMBL" id="CP047652">
    <property type="protein sequence ID" value="QHI95651.1"/>
    <property type="molecule type" value="Genomic_DNA"/>
</dbReference>
<keyword evidence="1" id="KW-0328">Glycosyltransferase</keyword>
<dbReference type="AlphaFoldDB" id="A0A6P1NLA4"/>
<sequence>MKILFIGSHRLGDAVISTALLAALLKRYPTAKFTIICSPNIEPLFEAFPNCERLIPLEKQKHNRHWLELWKQTVLHRWSMVVDLRSSLVSLGLWSQKRFIVKGGRRAGLKIAQQAQALGFSSYEYPRVWLKKERYEVARALLSQNDKWVALAPTAGTAYKIWPPENFAHIGRLFSKRGYKIIIFYGAGTEEYNRAEPLLKALPQAFDFGGGKVLSEVAACLSYCSLFIGNDSGLMHLAASLAVPSLGLFGPSKASQYAPSGPYAMALSAPGCEGEGNMKHISIANVIEKAESLLSQSVKINSSS</sequence>
<keyword evidence="2 3" id="KW-0808">Transferase</keyword>
<organism evidence="3 4">
    <name type="scientific">Aristophania vespae</name>
    <dbReference type="NCBI Taxonomy" id="2697033"/>
    <lineage>
        <taxon>Bacteria</taxon>
        <taxon>Pseudomonadati</taxon>
        <taxon>Pseudomonadota</taxon>
        <taxon>Alphaproteobacteria</taxon>
        <taxon>Acetobacterales</taxon>
        <taxon>Acetobacteraceae</taxon>
        <taxon>Aristophania</taxon>
    </lineage>
</organism>
<dbReference type="CDD" id="cd03789">
    <property type="entry name" value="GT9_LPS_heptosyltransferase"/>
    <property type="match status" value="1"/>
</dbReference>
<dbReference type="GO" id="GO:0005829">
    <property type="term" value="C:cytosol"/>
    <property type="evidence" value="ECO:0007669"/>
    <property type="project" value="TreeGrafter"/>
</dbReference>
<protein>
    <submittedName>
        <fullName evidence="3">Glycosyltransferase family 9 protein</fullName>
    </submittedName>
</protein>
<dbReference type="InterPro" id="IPR002201">
    <property type="entry name" value="Glyco_trans_9"/>
</dbReference>
<dbReference type="GO" id="GO:0009244">
    <property type="term" value="P:lipopolysaccharide core region biosynthetic process"/>
    <property type="evidence" value="ECO:0007669"/>
    <property type="project" value="TreeGrafter"/>
</dbReference>
<proteinExistence type="predicted"/>
<dbReference type="InterPro" id="IPR051199">
    <property type="entry name" value="LPS_LOS_Heptosyltrfase"/>
</dbReference>
<dbReference type="RefSeq" id="WP_160618727.1">
    <property type="nucleotide sequence ID" value="NZ_CP047652.1"/>
</dbReference>
<dbReference type="SUPFAM" id="SSF53756">
    <property type="entry name" value="UDP-Glycosyltransferase/glycogen phosphorylase"/>
    <property type="match status" value="1"/>
</dbReference>
<evidence type="ECO:0000313" key="4">
    <source>
        <dbReference type="Proteomes" id="UP000463975"/>
    </source>
</evidence>
<dbReference type="Proteomes" id="UP000463975">
    <property type="component" value="Chromosome"/>
</dbReference>
<accession>A0A6P1NLA4</accession>
<evidence type="ECO:0000256" key="2">
    <source>
        <dbReference type="ARBA" id="ARBA00022679"/>
    </source>
</evidence>
<dbReference type="Gene3D" id="3.40.50.2000">
    <property type="entry name" value="Glycogen Phosphorylase B"/>
    <property type="match status" value="1"/>
</dbReference>
<evidence type="ECO:0000256" key="1">
    <source>
        <dbReference type="ARBA" id="ARBA00022676"/>
    </source>
</evidence>
<evidence type="ECO:0000313" key="3">
    <source>
        <dbReference type="EMBL" id="QHI95651.1"/>
    </source>
</evidence>
<reference evidence="3 4" key="1">
    <citation type="submission" date="2020-01" db="EMBL/GenBank/DDBJ databases">
        <title>Genome sequencing of strain KACC 21507.</title>
        <authorList>
            <person name="Heo J."/>
            <person name="Kim S.-J."/>
            <person name="Kim J.-S."/>
            <person name="Hong S.-B."/>
            <person name="Kwon S.-W."/>
        </authorList>
    </citation>
    <scope>NUCLEOTIDE SEQUENCE [LARGE SCALE GENOMIC DNA]</scope>
    <source>
        <strain evidence="3 4">KACC 21507</strain>
    </source>
</reference>